<comment type="caution">
    <text evidence="1">The sequence shown here is derived from an EMBL/GenBank/DDBJ whole genome shotgun (WGS) entry which is preliminary data.</text>
</comment>
<proteinExistence type="predicted"/>
<dbReference type="Proteomes" id="UP000092993">
    <property type="component" value="Unassembled WGS sequence"/>
</dbReference>
<name>A0A1C7MB55_GRIFR</name>
<reference evidence="1 2" key="1">
    <citation type="submission" date="2016-03" db="EMBL/GenBank/DDBJ databases">
        <title>Whole genome sequencing of Grifola frondosa 9006-11.</title>
        <authorList>
            <person name="Min B."/>
            <person name="Park H."/>
            <person name="Kim J.-G."/>
            <person name="Cho H."/>
            <person name="Oh Y.-L."/>
            <person name="Kong W.-S."/>
            <person name="Choi I.-G."/>
        </authorList>
    </citation>
    <scope>NUCLEOTIDE SEQUENCE [LARGE SCALE GENOMIC DNA]</scope>
    <source>
        <strain evidence="1 2">9006-11</strain>
    </source>
</reference>
<dbReference type="EMBL" id="LUGG01000009">
    <property type="protein sequence ID" value="OBZ72194.1"/>
    <property type="molecule type" value="Genomic_DNA"/>
</dbReference>
<evidence type="ECO:0008006" key="3">
    <source>
        <dbReference type="Google" id="ProtNLM"/>
    </source>
</evidence>
<organism evidence="1 2">
    <name type="scientific">Grifola frondosa</name>
    <name type="common">Maitake</name>
    <name type="synonym">Polyporus frondosus</name>
    <dbReference type="NCBI Taxonomy" id="5627"/>
    <lineage>
        <taxon>Eukaryota</taxon>
        <taxon>Fungi</taxon>
        <taxon>Dikarya</taxon>
        <taxon>Basidiomycota</taxon>
        <taxon>Agaricomycotina</taxon>
        <taxon>Agaricomycetes</taxon>
        <taxon>Polyporales</taxon>
        <taxon>Grifolaceae</taxon>
        <taxon>Grifola</taxon>
    </lineage>
</organism>
<dbReference type="AlphaFoldDB" id="A0A1C7MB55"/>
<evidence type="ECO:0000313" key="2">
    <source>
        <dbReference type="Proteomes" id="UP000092993"/>
    </source>
</evidence>
<protein>
    <recommendedName>
        <fullName evidence="3">F-box domain-containing protein</fullName>
    </recommendedName>
</protein>
<evidence type="ECO:0000313" key="1">
    <source>
        <dbReference type="EMBL" id="OBZ72194.1"/>
    </source>
</evidence>
<accession>A0A1C7MB55</accession>
<sequence>MIGFQETRDPTDVLHTMHFDLSRCAGLRSLRISCSPLHHSSYRPSLSWILIILSKVNSPFLQEITFSIRHSDLCALNLEGLEVILSHARFKALKRITFDIEQVKDCTIDISEAYVRKRMCAHDTRGILCFKSSFY</sequence>
<dbReference type="OrthoDB" id="2724825at2759"/>
<keyword evidence="2" id="KW-1185">Reference proteome</keyword>
<gene>
    <name evidence="1" type="ORF">A0H81_07964</name>
</gene>
<dbReference type="STRING" id="5627.A0A1C7MB55"/>